<organism evidence="10 11">
    <name type="scientific">Eragrostis curvula</name>
    <name type="common">weeping love grass</name>
    <dbReference type="NCBI Taxonomy" id="38414"/>
    <lineage>
        <taxon>Eukaryota</taxon>
        <taxon>Viridiplantae</taxon>
        <taxon>Streptophyta</taxon>
        <taxon>Embryophyta</taxon>
        <taxon>Tracheophyta</taxon>
        <taxon>Spermatophyta</taxon>
        <taxon>Magnoliopsida</taxon>
        <taxon>Liliopsida</taxon>
        <taxon>Poales</taxon>
        <taxon>Poaceae</taxon>
        <taxon>PACMAD clade</taxon>
        <taxon>Chloridoideae</taxon>
        <taxon>Eragrostideae</taxon>
        <taxon>Eragrostidinae</taxon>
        <taxon>Eragrostis</taxon>
    </lineage>
</organism>
<dbReference type="InterPro" id="IPR047215">
    <property type="entry name" value="Galactose_mutarotase-like"/>
</dbReference>
<feature type="binding site" evidence="8">
    <location>
        <begin position="102"/>
        <end position="103"/>
    </location>
    <ligand>
        <name>beta-D-galactose</name>
        <dbReference type="ChEBI" id="CHEBI:27667"/>
    </ligand>
</feature>
<dbReference type="AlphaFoldDB" id="A0A5J9SXJ6"/>
<dbReference type="PIRSF" id="PIRSF005096">
    <property type="entry name" value="GALM"/>
    <property type="match status" value="1"/>
</dbReference>
<feature type="active site" description="Proton donor" evidence="6">
    <location>
        <position position="238"/>
    </location>
</feature>
<evidence type="ECO:0000256" key="5">
    <source>
        <dbReference type="PIRNR" id="PIRNR005096"/>
    </source>
</evidence>
<evidence type="ECO:0000256" key="3">
    <source>
        <dbReference type="ARBA" id="ARBA00023235"/>
    </source>
</evidence>
<keyword evidence="4 5" id="KW-0119">Carbohydrate metabolism</keyword>
<evidence type="ECO:0000256" key="7">
    <source>
        <dbReference type="PIRSR" id="PIRSR005096-2"/>
    </source>
</evidence>
<feature type="chain" id="PRO_5023836420" description="Aldose 1-epimerase" evidence="9">
    <location>
        <begin position="22"/>
        <end position="407"/>
    </location>
</feature>
<evidence type="ECO:0000313" key="11">
    <source>
        <dbReference type="Proteomes" id="UP000324897"/>
    </source>
</evidence>
<dbReference type="EC" id="5.1.3.3" evidence="5"/>
<accession>A0A5J9SXJ6</accession>
<dbReference type="Gene3D" id="2.70.98.10">
    <property type="match status" value="1"/>
</dbReference>
<reference evidence="10 11" key="1">
    <citation type="journal article" date="2019" name="Sci. Rep.">
        <title>A high-quality genome of Eragrostis curvula grass provides insights into Poaceae evolution and supports new strategies to enhance forage quality.</title>
        <authorList>
            <person name="Carballo J."/>
            <person name="Santos B.A.C.M."/>
            <person name="Zappacosta D."/>
            <person name="Garbus I."/>
            <person name="Selva J.P."/>
            <person name="Gallo C.A."/>
            <person name="Diaz A."/>
            <person name="Albertini E."/>
            <person name="Caccamo M."/>
            <person name="Echenique V."/>
        </authorList>
    </citation>
    <scope>NUCLEOTIDE SEQUENCE [LARGE SCALE GENOMIC DNA]</scope>
    <source>
        <strain evidence="11">cv. Victoria</strain>
        <tissue evidence="10">Leaf</tissue>
    </source>
</reference>
<evidence type="ECO:0000256" key="4">
    <source>
        <dbReference type="ARBA" id="ARBA00023277"/>
    </source>
</evidence>
<dbReference type="GO" id="GO:0033499">
    <property type="term" value="P:galactose catabolic process via UDP-galactose, Leloir pathway"/>
    <property type="evidence" value="ECO:0007669"/>
    <property type="project" value="TreeGrafter"/>
</dbReference>
<keyword evidence="3 5" id="KW-0413">Isomerase</keyword>
<feature type="signal peptide" evidence="9">
    <location>
        <begin position="1"/>
        <end position="21"/>
    </location>
</feature>
<dbReference type="Gramene" id="TVU03739">
    <property type="protein sequence ID" value="TVU03739"/>
    <property type="gene ID" value="EJB05_50717"/>
</dbReference>
<proteinExistence type="inferred from homology"/>
<dbReference type="PANTHER" id="PTHR10091:SF28">
    <property type="entry name" value="ALDOSE 1-EPIMERASE"/>
    <property type="match status" value="1"/>
</dbReference>
<dbReference type="InterPro" id="IPR014718">
    <property type="entry name" value="GH-type_carb-bd"/>
</dbReference>
<evidence type="ECO:0000256" key="9">
    <source>
        <dbReference type="SAM" id="SignalP"/>
    </source>
</evidence>
<evidence type="ECO:0000256" key="6">
    <source>
        <dbReference type="PIRSR" id="PIRSR005096-1"/>
    </source>
</evidence>
<keyword evidence="9" id="KW-0732">Signal</keyword>
<dbReference type="GO" id="GO:0006006">
    <property type="term" value="P:glucose metabolic process"/>
    <property type="evidence" value="ECO:0007669"/>
    <property type="project" value="TreeGrafter"/>
</dbReference>
<dbReference type="CDD" id="cd09019">
    <property type="entry name" value="galactose_mutarotase_like"/>
    <property type="match status" value="1"/>
</dbReference>
<dbReference type="Pfam" id="PF01263">
    <property type="entry name" value="Aldose_epim"/>
    <property type="match status" value="2"/>
</dbReference>
<dbReference type="GO" id="GO:0030246">
    <property type="term" value="F:carbohydrate binding"/>
    <property type="evidence" value="ECO:0007669"/>
    <property type="project" value="InterPro"/>
</dbReference>
<dbReference type="InterPro" id="IPR015443">
    <property type="entry name" value="Aldose_1-epimerase"/>
</dbReference>
<dbReference type="InterPro" id="IPR011013">
    <property type="entry name" value="Gal_mutarotase_sf_dom"/>
</dbReference>
<dbReference type="InterPro" id="IPR008183">
    <property type="entry name" value="Aldose_1/G6P_1-epimerase"/>
</dbReference>
<keyword evidence="11" id="KW-1185">Reference proteome</keyword>
<gene>
    <name evidence="10" type="ORF">EJB05_50717</name>
</gene>
<dbReference type="UniPathway" id="UPA00242"/>
<dbReference type="GO" id="GO:0004034">
    <property type="term" value="F:aldose 1-epimerase activity"/>
    <property type="evidence" value="ECO:0007669"/>
    <property type="project" value="UniProtKB-EC"/>
</dbReference>
<dbReference type="PANTHER" id="PTHR10091">
    <property type="entry name" value="ALDOSE-1-EPIMERASE"/>
    <property type="match status" value="1"/>
</dbReference>
<comment type="similarity">
    <text evidence="2 5">Belongs to the aldose epimerase family.</text>
</comment>
<dbReference type="Proteomes" id="UP000324897">
    <property type="component" value="Unassembled WGS sequence"/>
</dbReference>
<evidence type="ECO:0000256" key="8">
    <source>
        <dbReference type="PIRSR" id="PIRSR005096-3"/>
    </source>
</evidence>
<comment type="pathway">
    <text evidence="1 5">Carbohydrate metabolism; hexose metabolism.</text>
</comment>
<evidence type="ECO:0000256" key="2">
    <source>
        <dbReference type="ARBA" id="ARBA00006206"/>
    </source>
</evidence>
<feature type="active site" description="Proton acceptor" evidence="6">
    <location>
        <position position="372"/>
    </location>
</feature>
<evidence type="ECO:0000256" key="1">
    <source>
        <dbReference type="ARBA" id="ARBA00005028"/>
    </source>
</evidence>
<feature type="binding site" evidence="7">
    <location>
        <position position="310"/>
    </location>
    <ligand>
        <name>beta-D-galactose</name>
        <dbReference type="ChEBI" id="CHEBI:27667"/>
    </ligand>
</feature>
<dbReference type="EMBL" id="RWGY01000151">
    <property type="protein sequence ID" value="TVU03739.1"/>
    <property type="molecule type" value="Genomic_DNA"/>
</dbReference>
<dbReference type="SUPFAM" id="SSF74650">
    <property type="entry name" value="Galactose mutarotase-like"/>
    <property type="match status" value="2"/>
</dbReference>
<comment type="catalytic activity">
    <reaction evidence="5">
        <text>alpha-D-glucose = beta-D-glucose</text>
        <dbReference type="Rhea" id="RHEA:10264"/>
        <dbReference type="ChEBI" id="CHEBI:15903"/>
        <dbReference type="ChEBI" id="CHEBI:17925"/>
        <dbReference type="EC" id="5.1.3.3"/>
    </reaction>
</comment>
<dbReference type="OrthoDB" id="274691at2759"/>
<sequence length="407" mass="44236">MARAALLPVSLLLCLATASSADAGRKRVGLYELKNKKGDFSIKVTNWGATLMSVIVPDSKENGKTCSKQDPTGWISLEAVFCTMHKQNGSSNFGALVGRVANRIAKGRFVLDGKAYHLSINNGNNTLHGTLNCEFVYSTCIDPYLFKLMYEPSQPIDECTVDRTGPGFGKVIWTVKEYVSSGDSPFITFYYHSFDGEQGFPGALDVYVMYQLSGAYDLRIRMNATALNKATPVNLANHACWNLAGHGSGDVLGHQIQVLAPRYTPVDESTMIPTGEVAAVAGTPYDLRRPTPLGSRIELVVSGGGAAGYDINYAVQGDGFRKVAYVRDPASGRAFQLWADQPGVQLYTSNKLRNVRGKAGAVYQQHAALCLETQGFPDAVNHPNFPSVIVRPGGGVYKHHMLFKFSY</sequence>
<evidence type="ECO:0000313" key="10">
    <source>
        <dbReference type="EMBL" id="TVU03739.1"/>
    </source>
</evidence>
<protein>
    <recommendedName>
        <fullName evidence="5">Aldose 1-epimerase</fullName>
        <ecNumber evidence="5">5.1.3.3</ecNumber>
    </recommendedName>
</protein>
<comment type="caution">
    <text evidence="10">The sequence shown here is derived from an EMBL/GenBank/DDBJ whole genome shotgun (WGS) entry which is preliminary data.</text>
</comment>
<name>A0A5J9SXJ6_9POAL</name>